<feature type="region of interest" description="Disordered" evidence="1">
    <location>
        <begin position="194"/>
        <end position="223"/>
    </location>
</feature>
<feature type="compositionally biased region" description="Acidic residues" evidence="1">
    <location>
        <begin position="41"/>
        <end position="54"/>
    </location>
</feature>
<name>A0A1Q9DU18_SYMMI</name>
<sequence length="355" mass="39727">MSKEVSGQPEGTTLLEYQHGCRDRLAAGQAARWPVYQSSPADEDQEESPEEEALEHDQCVKPLQMVEAPEEVGSRDRSKSNKFKKMIRDGQLPDFVVKEWERTLAMSTGRLVTQRRLINLASDHDSAGRLVVSLQKPYFKQLQETYTETEGIESSFALPKVLLMGKFNLSPEAFEQALAEGDLVESKNKKGKTVYSWDMDSHHTTRGKRSGSSTGQEKQGTLAEKKFVDQASANFKVGLFRAKSSMDLVGSGAGQLAIQDAEPKILTDREWTKAKNQLGSFIQALDKQIQASKKLISQYTDSGQEEDKKKKEQKEQKDDTSEIFQKLPFASKENSALTFTACSPSPKSRKPPLRK</sequence>
<evidence type="ECO:0000256" key="1">
    <source>
        <dbReference type="SAM" id="MobiDB-lite"/>
    </source>
</evidence>
<feature type="region of interest" description="Disordered" evidence="1">
    <location>
        <begin position="31"/>
        <end position="59"/>
    </location>
</feature>
<organism evidence="2 3">
    <name type="scientific">Symbiodinium microadriaticum</name>
    <name type="common">Dinoflagellate</name>
    <name type="synonym">Zooxanthella microadriatica</name>
    <dbReference type="NCBI Taxonomy" id="2951"/>
    <lineage>
        <taxon>Eukaryota</taxon>
        <taxon>Sar</taxon>
        <taxon>Alveolata</taxon>
        <taxon>Dinophyceae</taxon>
        <taxon>Suessiales</taxon>
        <taxon>Symbiodiniaceae</taxon>
        <taxon>Symbiodinium</taxon>
    </lineage>
</organism>
<gene>
    <name evidence="2" type="ORF">AK812_SmicGene18857</name>
</gene>
<evidence type="ECO:0000313" key="2">
    <source>
        <dbReference type="EMBL" id="OLP98666.1"/>
    </source>
</evidence>
<dbReference type="Proteomes" id="UP000186817">
    <property type="component" value="Unassembled WGS sequence"/>
</dbReference>
<keyword evidence="3" id="KW-1185">Reference proteome</keyword>
<comment type="caution">
    <text evidence="2">The sequence shown here is derived from an EMBL/GenBank/DDBJ whole genome shotgun (WGS) entry which is preliminary data.</text>
</comment>
<evidence type="ECO:0000313" key="3">
    <source>
        <dbReference type="Proteomes" id="UP000186817"/>
    </source>
</evidence>
<feature type="compositionally biased region" description="Polar residues" evidence="1">
    <location>
        <begin position="210"/>
        <end position="219"/>
    </location>
</feature>
<feature type="compositionally biased region" description="Basic and acidic residues" evidence="1">
    <location>
        <begin position="305"/>
        <end position="320"/>
    </location>
</feature>
<reference evidence="2 3" key="1">
    <citation type="submission" date="2016-02" db="EMBL/GenBank/DDBJ databases">
        <title>Genome analysis of coral dinoflagellate symbionts highlights evolutionary adaptations to a symbiotic lifestyle.</title>
        <authorList>
            <person name="Aranda M."/>
            <person name="Li Y."/>
            <person name="Liew Y.J."/>
            <person name="Baumgarten S."/>
            <person name="Simakov O."/>
            <person name="Wilson M."/>
            <person name="Piel J."/>
            <person name="Ashoor H."/>
            <person name="Bougouffa S."/>
            <person name="Bajic V.B."/>
            <person name="Ryu T."/>
            <person name="Ravasi T."/>
            <person name="Bayer T."/>
            <person name="Micklem G."/>
            <person name="Kim H."/>
            <person name="Bhak J."/>
            <person name="Lajeunesse T.C."/>
            <person name="Voolstra C.R."/>
        </authorList>
    </citation>
    <scope>NUCLEOTIDE SEQUENCE [LARGE SCALE GENOMIC DNA]</scope>
    <source>
        <strain evidence="2 3">CCMP2467</strain>
    </source>
</reference>
<dbReference type="AlphaFoldDB" id="A0A1Q9DU18"/>
<feature type="region of interest" description="Disordered" evidence="1">
    <location>
        <begin position="298"/>
        <end position="321"/>
    </location>
</feature>
<dbReference type="OrthoDB" id="448381at2759"/>
<dbReference type="EMBL" id="LSRX01000389">
    <property type="protein sequence ID" value="OLP98666.1"/>
    <property type="molecule type" value="Genomic_DNA"/>
</dbReference>
<proteinExistence type="predicted"/>
<accession>A0A1Q9DU18</accession>
<protein>
    <submittedName>
        <fullName evidence="2">Uncharacterized protein</fullName>
    </submittedName>
</protein>